<organism evidence="2 3">
    <name type="scientific">Pueribacillus theae</name>
    <dbReference type="NCBI Taxonomy" id="2171751"/>
    <lineage>
        <taxon>Bacteria</taxon>
        <taxon>Bacillati</taxon>
        <taxon>Bacillota</taxon>
        <taxon>Bacilli</taxon>
        <taxon>Bacillales</taxon>
        <taxon>Bacillaceae</taxon>
        <taxon>Pueribacillus</taxon>
    </lineage>
</organism>
<dbReference type="AlphaFoldDB" id="A0A2U1JRI2"/>
<dbReference type="Proteomes" id="UP000245998">
    <property type="component" value="Unassembled WGS sequence"/>
</dbReference>
<comment type="caution">
    <text evidence="2">The sequence shown here is derived from an EMBL/GenBank/DDBJ whole genome shotgun (WGS) entry which is preliminary data.</text>
</comment>
<protein>
    <submittedName>
        <fullName evidence="2">Uncharacterized protein</fullName>
    </submittedName>
</protein>
<keyword evidence="1" id="KW-0472">Membrane</keyword>
<evidence type="ECO:0000313" key="2">
    <source>
        <dbReference type="EMBL" id="PWA07615.1"/>
    </source>
</evidence>
<evidence type="ECO:0000313" key="3">
    <source>
        <dbReference type="Proteomes" id="UP000245998"/>
    </source>
</evidence>
<evidence type="ECO:0000256" key="1">
    <source>
        <dbReference type="SAM" id="Phobius"/>
    </source>
</evidence>
<dbReference type="EMBL" id="QCZG01000049">
    <property type="protein sequence ID" value="PWA07615.1"/>
    <property type="molecule type" value="Genomic_DNA"/>
</dbReference>
<reference evidence="2 3" key="1">
    <citation type="submission" date="2018-04" db="EMBL/GenBank/DDBJ databases">
        <title>Camelliibacillus theae gen. nov., sp. nov., isolated from Pu'er tea.</title>
        <authorList>
            <person name="Niu L."/>
        </authorList>
    </citation>
    <scope>NUCLEOTIDE SEQUENCE [LARGE SCALE GENOMIC DNA]</scope>
    <source>
        <strain evidence="2 3">T8</strain>
    </source>
</reference>
<name>A0A2U1JRI2_9BACI</name>
<keyword evidence="1" id="KW-1133">Transmembrane helix</keyword>
<proteinExistence type="predicted"/>
<gene>
    <name evidence="2" type="ORF">DCC39_16420</name>
</gene>
<keyword evidence="3" id="KW-1185">Reference proteome</keyword>
<keyword evidence="1" id="KW-0812">Transmembrane</keyword>
<feature type="transmembrane region" description="Helical" evidence="1">
    <location>
        <begin position="120"/>
        <end position="142"/>
    </location>
</feature>
<accession>A0A2U1JRI2</accession>
<feature type="transmembrane region" description="Helical" evidence="1">
    <location>
        <begin position="14"/>
        <end position="36"/>
    </location>
</feature>
<sequence length="152" mass="17025">MGLEMKAEQMQKTVFLFGIGCLLMGLLVAPYAFFYIRSIEPTEIATFQADEEFQTAGTANYTTYRTADETISCRDQDGKERALFQERAQDIAFTNKDFLLPRKITCSSEITAFEETSPTALHLTSGLFIASPVFIGVGVWLITRNKKSKPSK</sequence>